<proteinExistence type="predicted"/>
<evidence type="ECO:0000313" key="2">
    <source>
        <dbReference type="Proteomes" id="UP000215223"/>
    </source>
</evidence>
<organism evidence="1 2">
    <name type="scientific">Amycolatopsis thailandensis</name>
    <dbReference type="NCBI Taxonomy" id="589330"/>
    <lineage>
        <taxon>Bacteria</taxon>
        <taxon>Bacillati</taxon>
        <taxon>Actinomycetota</taxon>
        <taxon>Actinomycetes</taxon>
        <taxon>Pseudonocardiales</taxon>
        <taxon>Pseudonocardiaceae</taxon>
        <taxon>Amycolatopsis</taxon>
    </lineage>
</organism>
<sequence length="109" mass="12073">MAWMTWLTPVLALVAGLLTAGAAFLGVRVTVRQKEQSEGRSEWRARLQMAQELYWSSDVEKRLAGIGILDVLAESDLAGPDELRMIEVFLKPILRQPPPPEDLEAGDAD</sequence>
<reference evidence="1 2" key="1">
    <citation type="submission" date="2017-07" db="EMBL/GenBank/DDBJ databases">
        <title>Amycolatopsis thailandensis Genome sequencing and assembly.</title>
        <authorList>
            <person name="Kaur N."/>
            <person name="Mayilraj S."/>
        </authorList>
    </citation>
    <scope>NUCLEOTIDE SEQUENCE [LARGE SCALE GENOMIC DNA]</scope>
    <source>
        <strain evidence="1 2">JCM 16380</strain>
    </source>
</reference>
<gene>
    <name evidence="1" type="ORF">CFP71_01695</name>
</gene>
<dbReference type="Proteomes" id="UP000215223">
    <property type="component" value="Unassembled WGS sequence"/>
</dbReference>
<comment type="caution">
    <text evidence="1">The sequence shown here is derived from an EMBL/GenBank/DDBJ whole genome shotgun (WGS) entry which is preliminary data.</text>
</comment>
<protein>
    <submittedName>
        <fullName evidence="1">Uncharacterized protein</fullName>
    </submittedName>
</protein>
<dbReference type="AlphaFoldDB" id="A0A229SI99"/>
<keyword evidence="2" id="KW-1185">Reference proteome</keyword>
<evidence type="ECO:0000313" key="1">
    <source>
        <dbReference type="EMBL" id="OXM58605.1"/>
    </source>
</evidence>
<dbReference type="EMBL" id="NMQT01000008">
    <property type="protein sequence ID" value="OXM58605.1"/>
    <property type="molecule type" value="Genomic_DNA"/>
</dbReference>
<accession>A0A229SI99</accession>
<name>A0A229SI99_9PSEU</name>